<accession>A0A9N8ZRM0</accession>
<dbReference type="InterPro" id="IPR003395">
    <property type="entry name" value="RecF/RecN/SMC_N"/>
</dbReference>
<dbReference type="InterPro" id="IPR027417">
    <property type="entry name" value="P-loop_NTPase"/>
</dbReference>
<sequence>MRIEEIVIEGFKSYAVRTHISGWDSSFNAITGLNGSGKSNILDAICFVLGITNLSQVRANNMQDLIYKRGQAGVNKASVTITFNNEDRNNSPVGFEQYKKISVTRQVIMGGQSKYMVNGTRTQQQNVGNLFQSVQLNINNPHFLIMQGRITKVLNMKPPEILAMIEEAAGTRMFEERKERALKTLAKKEKKVEEITNLLNEEIEPKLEKLRNEKRAYLEYQKTQTEIERLSRIVIAYEYTKNQENLNNSGAEVEAKKNKIQESETFCERLKEELAYLEEDIKQTISKKEKELGKSDNIKELENNVTEYSNQLVRINTKCDLNKASIDEEMKNKSFLLSNKAEINQALVHKTEESKKLEIQFEEIKRIHDEKSVQVRKADELLQTLSTGLSAEEGHEYGYMEQLQEARNNASHALTEIEQSKIRMSHLKKDLKEKEPLAKKAQITSQELSMTYESTKKSAQDLMRTLSNINWDPSKKESLLNKNSIIQKKIQEFTEKCESLSNLSSINFQYCDPTPNFDRSKVKGLVAELIQLNPQHMQCSTALEVCAGGRLYNVVVENDKVGNQLLDRGRLRKRVTIIPLNKIQSFMISAERLARAKRIAPEKVNLALTLIGYDSEVAPAMEYVFGNTLICADAATAKHVTFDRNIRAKSVTLEGDVYDPAGTLHGGSRPSSAGILLKLQTLKGYKQQLKNYQEEFDNLNAEIQSIQRIEDEYNQIKQQLELKTHEVTLLEQQINSSSESQIIHSVENTKSQIIELENIIETAKGKRKSALDSCQRIENEMKEFKNNRDSKLKDLEKSVFQGKSEIAQSNQVVMNMERNVKTLYLEIKQLEEDLLNVNEEIDNVDNNIRQLSEDDESLRNELDRFKSLLHKTQTELEKERDVLSAFDGEIAEIQIVIKTKTAQMTETQLEMSKINHEVENLQRDMNASQQVILQMESEHTWILNQKHHFGKPSTAYDFINQNPNECKKMLRQLEMNRNNMRKQINAKVMNMIDSVEKKEASLKQMLTTVKKDKKKIEVTIVSLDDYKKDALQKTWKKVSEDFGAIFSELLPNSFAKLQPPEGQDLMKGLEVKVSLGGVWKQSLSELSGGQRSLIALSLILSLLQFKPAPMYILDEVDAALDLSHTQNIGQLLRTRFKGSQFIVVSLKDGMFNNANVLFRTRFRDGTSVVEKKDETEPFNQGFLIVICIG</sequence>
<dbReference type="GO" id="GO:0000793">
    <property type="term" value="C:condensed chromosome"/>
    <property type="evidence" value="ECO:0007669"/>
    <property type="project" value="UniProtKB-ARBA"/>
</dbReference>
<evidence type="ECO:0000313" key="14">
    <source>
        <dbReference type="EMBL" id="CAG8504920.1"/>
    </source>
</evidence>
<comment type="similarity">
    <text evidence="2">Belongs to the SMC family. SMC2 subfamily.</text>
</comment>
<dbReference type="Gene3D" id="1.10.287.1490">
    <property type="match status" value="1"/>
</dbReference>
<feature type="coiled-coil region" evidence="12">
    <location>
        <begin position="253"/>
        <end position="318"/>
    </location>
</feature>
<dbReference type="GO" id="GO:0016887">
    <property type="term" value="F:ATP hydrolysis activity"/>
    <property type="evidence" value="ECO:0007669"/>
    <property type="project" value="InterPro"/>
</dbReference>
<evidence type="ECO:0000256" key="5">
    <source>
        <dbReference type="ARBA" id="ARBA00022776"/>
    </source>
</evidence>
<gene>
    <name evidence="14" type="ORF">FCALED_LOCUS3898</name>
</gene>
<dbReference type="InterPro" id="IPR024704">
    <property type="entry name" value="SMC"/>
</dbReference>
<dbReference type="FunFam" id="3.40.50.300:FF:000385">
    <property type="entry name" value="Structural maintenance of chromosomes 2"/>
    <property type="match status" value="1"/>
</dbReference>
<dbReference type="InterPro" id="IPR027120">
    <property type="entry name" value="Smc2_ABC"/>
</dbReference>
<keyword evidence="6" id="KW-0067">ATP-binding</keyword>
<dbReference type="CDD" id="cd03273">
    <property type="entry name" value="ABC_SMC2_euk"/>
    <property type="match status" value="1"/>
</dbReference>
<keyword evidence="3" id="KW-0132">Cell division</keyword>
<dbReference type="Gene3D" id="3.30.70.1620">
    <property type="match status" value="1"/>
</dbReference>
<feature type="coiled-coil region" evidence="12">
    <location>
        <begin position="904"/>
        <end position="938"/>
    </location>
</feature>
<dbReference type="GO" id="GO:0007076">
    <property type="term" value="P:mitotic chromosome condensation"/>
    <property type="evidence" value="ECO:0007669"/>
    <property type="project" value="UniProtKB-ARBA"/>
</dbReference>
<keyword evidence="5" id="KW-0498">Mitosis</keyword>
<evidence type="ECO:0000313" key="15">
    <source>
        <dbReference type="Proteomes" id="UP000789570"/>
    </source>
</evidence>
<evidence type="ECO:0000256" key="11">
    <source>
        <dbReference type="PIRNR" id="PIRNR005719"/>
    </source>
</evidence>
<evidence type="ECO:0000256" key="2">
    <source>
        <dbReference type="ARBA" id="ARBA00005231"/>
    </source>
</evidence>
<dbReference type="PANTHER" id="PTHR43977">
    <property type="entry name" value="STRUCTURAL MAINTENANCE OF CHROMOSOMES PROTEIN 3"/>
    <property type="match status" value="1"/>
</dbReference>
<dbReference type="InterPro" id="IPR036277">
    <property type="entry name" value="SMC_hinge_sf"/>
</dbReference>
<comment type="subcellular location">
    <subcellularLocation>
        <location evidence="1 11">Nucleus</location>
    </subcellularLocation>
</comment>
<dbReference type="SUPFAM" id="SSF75553">
    <property type="entry name" value="Smc hinge domain"/>
    <property type="match status" value="1"/>
</dbReference>
<dbReference type="FunFam" id="1.20.1060.20:FF:000005">
    <property type="entry name" value="Structural maintenance of chromosomes 2"/>
    <property type="match status" value="1"/>
</dbReference>
<proteinExistence type="inferred from homology"/>
<dbReference type="GO" id="GO:0051301">
    <property type="term" value="P:cell division"/>
    <property type="evidence" value="ECO:0007669"/>
    <property type="project" value="UniProtKB-KW"/>
</dbReference>
<evidence type="ECO:0000256" key="4">
    <source>
        <dbReference type="ARBA" id="ARBA00022741"/>
    </source>
</evidence>
<dbReference type="Pfam" id="PF06470">
    <property type="entry name" value="SMC_hinge"/>
    <property type="match status" value="1"/>
</dbReference>
<dbReference type="AlphaFoldDB" id="A0A9N8ZRM0"/>
<evidence type="ECO:0000256" key="7">
    <source>
        <dbReference type="ARBA" id="ARBA00023054"/>
    </source>
</evidence>
<name>A0A9N8ZRM0_9GLOM</name>
<protein>
    <recommendedName>
        <fullName evidence="11">Structural maintenance of chromosomes protein</fullName>
    </recommendedName>
</protein>
<dbReference type="GO" id="GO:0005524">
    <property type="term" value="F:ATP binding"/>
    <property type="evidence" value="ECO:0007669"/>
    <property type="project" value="UniProtKB-KW"/>
</dbReference>
<keyword evidence="10" id="KW-0131">Cell cycle</keyword>
<evidence type="ECO:0000256" key="8">
    <source>
        <dbReference type="ARBA" id="ARBA00023067"/>
    </source>
</evidence>
<evidence type="ECO:0000256" key="9">
    <source>
        <dbReference type="ARBA" id="ARBA00023242"/>
    </source>
</evidence>
<dbReference type="GO" id="GO:0000796">
    <property type="term" value="C:condensin complex"/>
    <property type="evidence" value="ECO:0007669"/>
    <property type="project" value="UniProtKB-ARBA"/>
</dbReference>
<comment type="caution">
    <text evidence="14">The sequence shown here is derived from an EMBL/GenBank/DDBJ whole genome shotgun (WGS) entry which is preliminary data.</text>
</comment>
<dbReference type="EMBL" id="CAJVPQ010000717">
    <property type="protein sequence ID" value="CAG8504920.1"/>
    <property type="molecule type" value="Genomic_DNA"/>
</dbReference>
<dbReference type="Gene3D" id="3.40.50.300">
    <property type="entry name" value="P-loop containing nucleotide triphosphate hydrolases"/>
    <property type="match status" value="2"/>
</dbReference>
<dbReference type="SUPFAM" id="SSF52540">
    <property type="entry name" value="P-loop containing nucleoside triphosphate hydrolases"/>
    <property type="match status" value="1"/>
</dbReference>
<dbReference type="PIRSF" id="PIRSF005719">
    <property type="entry name" value="SMC"/>
    <property type="match status" value="1"/>
</dbReference>
<organism evidence="14 15">
    <name type="scientific">Funneliformis caledonium</name>
    <dbReference type="NCBI Taxonomy" id="1117310"/>
    <lineage>
        <taxon>Eukaryota</taxon>
        <taxon>Fungi</taxon>
        <taxon>Fungi incertae sedis</taxon>
        <taxon>Mucoromycota</taxon>
        <taxon>Glomeromycotina</taxon>
        <taxon>Glomeromycetes</taxon>
        <taxon>Glomerales</taxon>
        <taxon>Glomeraceae</taxon>
        <taxon>Funneliformis</taxon>
    </lineage>
</organism>
<keyword evidence="4" id="KW-0547">Nucleotide-binding</keyword>
<keyword evidence="8" id="KW-0226">DNA condensation</keyword>
<dbReference type="OrthoDB" id="10255539at2759"/>
<dbReference type="Pfam" id="PF02463">
    <property type="entry name" value="SMC_N"/>
    <property type="match status" value="1"/>
</dbReference>
<keyword evidence="15" id="KW-1185">Reference proteome</keyword>
<feature type="domain" description="SMC hinge" evidence="13">
    <location>
        <begin position="520"/>
        <end position="641"/>
    </location>
</feature>
<evidence type="ECO:0000256" key="6">
    <source>
        <dbReference type="ARBA" id="ARBA00022840"/>
    </source>
</evidence>
<reference evidence="14" key="1">
    <citation type="submission" date="2021-06" db="EMBL/GenBank/DDBJ databases">
        <authorList>
            <person name="Kallberg Y."/>
            <person name="Tangrot J."/>
            <person name="Rosling A."/>
        </authorList>
    </citation>
    <scope>NUCLEOTIDE SEQUENCE</scope>
    <source>
        <strain evidence="14">UK204</strain>
    </source>
</reference>
<evidence type="ECO:0000256" key="12">
    <source>
        <dbReference type="SAM" id="Coils"/>
    </source>
</evidence>
<evidence type="ECO:0000256" key="3">
    <source>
        <dbReference type="ARBA" id="ARBA00022618"/>
    </source>
</evidence>
<feature type="coiled-coil region" evidence="12">
    <location>
        <begin position="675"/>
        <end position="868"/>
    </location>
</feature>
<evidence type="ECO:0000256" key="10">
    <source>
        <dbReference type="ARBA" id="ARBA00023306"/>
    </source>
</evidence>
<dbReference type="InterPro" id="IPR010935">
    <property type="entry name" value="SMC_hinge"/>
</dbReference>
<dbReference type="SMART" id="SM00968">
    <property type="entry name" value="SMC_hinge"/>
    <property type="match status" value="1"/>
</dbReference>
<dbReference type="FunFam" id="3.40.50.300:FF:000278">
    <property type="entry name" value="Structural maintenance of chromosomes 2"/>
    <property type="match status" value="1"/>
</dbReference>
<dbReference type="Gene3D" id="1.20.1060.20">
    <property type="match status" value="1"/>
</dbReference>
<keyword evidence="9 11" id="KW-0539">Nucleus</keyword>
<keyword evidence="7 12" id="KW-0175">Coiled coil</keyword>
<dbReference type="Proteomes" id="UP000789570">
    <property type="component" value="Unassembled WGS sequence"/>
</dbReference>
<evidence type="ECO:0000256" key="1">
    <source>
        <dbReference type="ARBA" id="ARBA00004123"/>
    </source>
</evidence>
<dbReference type="GO" id="GO:0031981">
    <property type="term" value="C:nuclear lumen"/>
    <property type="evidence" value="ECO:0007669"/>
    <property type="project" value="UniProtKB-ARBA"/>
</dbReference>
<evidence type="ECO:0000259" key="13">
    <source>
        <dbReference type="SMART" id="SM00968"/>
    </source>
</evidence>